<accession>A0A1H6KCU0</accession>
<dbReference type="RefSeq" id="WP_202775760.1">
    <property type="nucleotide sequence ID" value="NZ_CAESAP020000138.1"/>
</dbReference>
<gene>
    <name evidence="2" type="ORF">BAZSYMB_SCAFFOLD00036_9</name>
</gene>
<evidence type="ECO:0000313" key="2">
    <source>
        <dbReference type="EMBL" id="SEH69608.1"/>
    </source>
</evidence>
<feature type="transmembrane region" description="Helical" evidence="1">
    <location>
        <begin position="15"/>
        <end position="38"/>
    </location>
</feature>
<sequence>MLDFISKLITEYEEILVMVGVISGVVFVVSLLAMPFLLGKIPVNYFAPSHQCKCDCNFVVATIKNFVGLVLLLAGIIMLVTPGQGIISILLGLFLMEFPGKRKLELKLISNNTTFQAINWLRNKAGAPPLER</sequence>
<dbReference type="InterPro" id="IPR019099">
    <property type="entry name" value="Uncharacterised_PGPGW_TM"/>
</dbReference>
<dbReference type="Pfam" id="PF09656">
    <property type="entry name" value="PGPGW"/>
    <property type="match status" value="1"/>
</dbReference>
<reference evidence="3" key="1">
    <citation type="submission" date="2016-06" db="EMBL/GenBank/DDBJ databases">
        <authorList>
            <person name="Petersen J."/>
            <person name="Sayavedra L."/>
        </authorList>
    </citation>
    <scope>NUCLEOTIDE SEQUENCE [LARGE SCALE GENOMIC DNA]</scope>
    <source>
        <strain evidence="3">BazSymB</strain>
    </source>
</reference>
<keyword evidence="1" id="KW-0812">Transmembrane</keyword>
<evidence type="ECO:0000256" key="1">
    <source>
        <dbReference type="SAM" id="Phobius"/>
    </source>
</evidence>
<evidence type="ECO:0000313" key="3">
    <source>
        <dbReference type="Proteomes" id="UP000198559"/>
    </source>
</evidence>
<organism evidence="2 3">
    <name type="scientific">Bathymodiolus azoricus thioautotrophic gill symbiont</name>
    <dbReference type="NCBI Taxonomy" id="235205"/>
    <lineage>
        <taxon>Bacteria</taxon>
        <taxon>Pseudomonadati</taxon>
        <taxon>Pseudomonadota</taxon>
        <taxon>Gammaproteobacteria</taxon>
        <taxon>sulfur-oxidizing symbionts</taxon>
    </lineage>
</organism>
<protein>
    <recommendedName>
        <fullName evidence="4">Transmembrane protein (PGPGW)</fullName>
    </recommendedName>
</protein>
<feature type="transmembrane region" description="Helical" evidence="1">
    <location>
        <begin position="66"/>
        <end position="95"/>
    </location>
</feature>
<keyword evidence="1" id="KW-0472">Membrane</keyword>
<evidence type="ECO:0008006" key="4">
    <source>
        <dbReference type="Google" id="ProtNLM"/>
    </source>
</evidence>
<dbReference type="AlphaFoldDB" id="A0A1H6KCU0"/>
<dbReference type="Proteomes" id="UP000198559">
    <property type="component" value="Unassembled WGS sequence"/>
</dbReference>
<keyword evidence="1" id="KW-1133">Transmembrane helix</keyword>
<dbReference type="STRING" id="235205.BAZSYMB_SCAFFOLD00036_9"/>
<dbReference type="EMBL" id="CVUD02000097">
    <property type="protein sequence ID" value="SEH69608.1"/>
    <property type="molecule type" value="Genomic_DNA"/>
</dbReference>
<proteinExistence type="predicted"/>
<name>A0A1H6KCU0_9GAMM</name>